<name>A0A8X7MHZ1_9BASI</name>
<feature type="non-terminal residue" evidence="2">
    <location>
        <position position="1"/>
    </location>
</feature>
<feature type="region of interest" description="Disordered" evidence="1">
    <location>
        <begin position="1"/>
        <end position="21"/>
    </location>
</feature>
<proteinExistence type="predicted"/>
<sequence>QHSGTLYRPRAGQSAFKHQGS</sequence>
<organism evidence="2 3">
    <name type="scientific">Tilletia controversa</name>
    <name type="common">dwarf bunt fungus</name>
    <dbReference type="NCBI Taxonomy" id="13291"/>
    <lineage>
        <taxon>Eukaryota</taxon>
        <taxon>Fungi</taxon>
        <taxon>Dikarya</taxon>
        <taxon>Basidiomycota</taxon>
        <taxon>Ustilaginomycotina</taxon>
        <taxon>Exobasidiomycetes</taxon>
        <taxon>Tilletiales</taxon>
        <taxon>Tilletiaceae</taxon>
        <taxon>Tilletia</taxon>
    </lineage>
</organism>
<gene>
    <name evidence="2" type="ORF">A4X06_0g9614</name>
</gene>
<evidence type="ECO:0000256" key="1">
    <source>
        <dbReference type="SAM" id="MobiDB-lite"/>
    </source>
</evidence>
<dbReference type="Proteomes" id="UP000077684">
    <property type="component" value="Unassembled WGS sequence"/>
</dbReference>
<dbReference type="EMBL" id="LWDE02003052">
    <property type="protein sequence ID" value="KAE8236240.1"/>
    <property type="molecule type" value="Genomic_DNA"/>
</dbReference>
<reference evidence="2" key="2">
    <citation type="journal article" date="2019" name="IMA Fungus">
        <title>Genome sequencing and comparison of five Tilletia species to identify candidate genes for the detection of regulated species infecting wheat.</title>
        <authorList>
            <person name="Nguyen H.D.T."/>
            <person name="Sultana T."/>
            <person name="Kesanakurti P."/>
            <person name="Hambleton S."/>
        </authorList>
    </citation>
    <scope>NUCLEOTIDE SEQUENCE</scope>
    <source>
        <strain evidence="2">DAOMC 236426</strain>
    </source>
</reference>
<protein>
    <submittedName>
        <fullName evidence="2">Uncharacterized protein</fullName>
    </submittedName>
</protein>
<evidence type="ECO:0000313" key="3">
    <source>
        <dbReference type="Proteomes" id="UP000077684"/>
    </source>
</evidence>
<comment type="caution">
    <text evidence="2">The sequence shown here is derived from an EMBL/GenBank/DDBJ whole genome shotgun (WGS) entry which is preliminary data.</text>
</comment>
<dbReference type="AlphaFoldDB" id="A0A8X7MHZ1"/>
<reference evidence="2" key="1">
    <citation type="submission" date="2016-04" db="EMBL/GenBank/DDBJ databases">
        <authorList>
            <person name="Nguyen H.D."/>
            <person name="Samba Siva P."/>
            <person name="Cullis J."/>
            <person name="Levesque C.A."/>
            <person name="Hambleton S."/>
        </authorList>
    </citation>
    <scope>NUCLEOTIDE SEQUENCE</scope>
    <source>
        <strain evidence="2">DAOMC 236426</strain>
    </source>
</reference>
<evidence type="ECO:0000313" key="2">
    <source>
        <dbReference type="EMBL" id="KAE8236240.1"/>
    </source>
</evidence>
<keyword evidence="3" id="KW-1185">Reference proteome</keyword>
<accession>A0A8X7MHZ1</accession>